<dbReference type="AlphaFoldDB" id="A0A0K1S599"/>
<gene>
    <name evidence="3" type="ORF">VL20_4395</name>
</gene>
<sequence>MTTYPKAIMKKTFFTSIAVSATLVSGIVLGTLDAGSASACAFAKAKGIFGSNTTFHLDPNKLILGVAAATGAITVAGVLSYRRFHPGQPPEDATANLPSVFPIPIPPAALNQAVEVEEAAETSKIS</sequence>
<dbReference type="EMBL" id="CP011339">
    <property type="protein sequence ID" value="AKV69322.1"/>
    <property type="molecule type" value="Genomic_DNA"/>
</dbReference>
<keyword evidence="4" id="KW-1185">Reference proteome</keyword>
<feature type="chain" id="PRO_5005468562" evidence="2">
    <location>
        <begin position="31"/>
        <end position="126"/>
    </location>
</feature>
<evidence type="ECO:0000256" key="1">
    <source>
        <dbReference type="SAM" id="Phobius"/>
    </source>
</evidence>
<evidence type="ECO:0000313" key="4">
    <source>
        <dbReference type="Proteomes" id="UP000068167"/>
    </source>
</evidence>
<proteinExistence type="predicted"/>
<dbReference type="KEGG" id="mpk:VL20_4395"/>
<evidence type="ECO:0000313" key="3">
    <source>
        <dbReference type="EMBL" id="AKV69322.1"/>
    </source>
</evidence>
<reference evidence="3 4" key="1">
    <citation type="journal article" date="2016" name="Stand. Genomic Sci.">
        <title>Complete genome sequence and genomic characterization of Microcystis panniformis FACHB 1757 by third-generation sequencing.</title>
        <authorList>
            <person name="Zhang J.Y."/>
            <person name="Guan R."/>
            <person name="Zhang H.J."/>
            <person name="Li H."/>
            <person name="Xiao P."/>
            <person name="Yu G.L."/>
            <person name="Du L."/>
            <person name="Cao D.M."/>
            <person name="Zhu B.C."/>
            <person name="Li R.H."/>
            <person name="Lu Z.H."/>
        </authorList>
    </citation>
    <scope>NUCLEOTIDE SEQUENCE [LARGE SCALE GENOMIC DNA]</scope>
    <source>
        <strain evidence="3 4">FACHB-1757</strain>
    </source>
</reference>
<dbReference type="PATRIC" id="fig|1638788.3.peg.4427"/>
<protein>
    <submittedName>
        <fullName evidence="3">Uncharacterized protein</fullName>
    </submittedName>
</protein>
<keyword evidence="1" id="KW-1133">Transmembrane helix</keyword>
<keyword evidence="1" id="KW-0472">Membrane</keyword>
<evidence type="ECO:0000256" key="2">
    <source>
        <dbReference type="SAM" id="SignalP"/>
    </source>
</evidence>
<keyword evidence="1" id="KW-0812">Transmembrane</keyword>
<dbReference type="Proteomes" id="UP000068167">
    <property type="component" value="Chromosome"/>
</dbReference>
<feature type="transmembrane region" description="Helical" evidence="1">
    <location>
        <begin position="62"/>
        <end position="81"/>
    </location>
</feature>
<feature type="signal peptide" evidence="2">
    <location>
        <begin position="1"/>
        <end position="30"/>
    </location>
</feature>
<name>A0A0K1S599_9CHRO</name>
<organism evidence="3 4">
    <name type="scientific">Microcystis panniformis FACHB-1757</name>
    <dbReference type="NCBI Taxonomy" id="1638788"/>
    <lineage>
        <taxon>Bacteria</taxon>
        <taxon>Bacillati</taxon>
        <taxon>Cyanobacteriota</taxon>
        <taxon>Cyanophyceae</taxon>
        <taxon>Oscillatoriophycideae</taxon>
        <taxon>Chroococcales</taxon>
        <taxon>Microcystaceae</taxon>
        <taxon>Microcystis</taxon>
    </lineage>
</organism>
<keyword evidence="2" id="KW-0732">Signal</keyword>
<accession>A0A0K1S599</accession>